<reference evidence="7 8" key="1">
    <citation type="journal article" date="2016" name="Genome Biol. Evol.">
        <title>Divergent and convergent evolution of fungal pathogenicity.</title>
        <authorList>
            <person name="Shang Y."/>
            <person name="Xiao G."/>
            <person name="Zheng P."/>
            <person name="Cen K."/>
            <person name="Zhan S."/>
            <person name="Wang C."/>
        </authorList>
    </citation>
    <scope>NUCLEOTIDE SEQUENCE [LARGE SCALE GENOMIC DNA]</scope>
    <source>
        <strain evidence="7 8">ARSEF 2679</strain>
    </source>
</reference>
<proteinExistence type="predicted"/>
<dbReference type="GO" id="GO:0005634">
    <property type="term" value="C:nucleus"/>
    <property type="evidence" value="ECO:0007669"/>
    <property type="project" value="UniProtKB-SubCell"/>
</dbReference>
<keyword evidence="8" id="KW-1185">Reference proteome</keyword>
<dbReference type="GO" id="GO:0046872">
    <property type="term" value="F:metal ion binding"/>
    <property type="evidence" value="ECO:0007669"/>
    <property type="project" value="UniProtKB-KW"/>
</dbReference>
<dbReference type="STRING" id="1081104.A0A162JLA6"/>
<organism evidence="7 8">
    <name type="scientific">Cordyceps fumosorosea (strain ARSEF 2679)</name>
    <name type="common">Isaria fumosorosea</name>
    <dbReference type="NCBI Taxonomy" id="1081104"/>
    <lineage>
        <taxon>Eukaryota</taxon>
        <taxon>Fungi</taxon>
        <taxon>Dikarya</taxon>
        <taxon>Ascomycota</taxon>
        <taxon>Pezizomycotina</taxon>
        <taxon>Sordariomycetes</taxon>
        <taxon>Hypocreomycetidae</taxon>
        <taxon>Hypocreales</taxon>
        <taxon>Cordycipitaceae</taxon>
        <taxon>Cordyceps</taxon>
    </lineage>
</organism>
<dbReference type="InterPro" id="IPR050815">
    <property type="entry name" value="TF_fung"/>
</dbReference>
<dbReference type="GO" id="GO:0000981">
    <property type="term" value="F:DNA-binding transcription factor activity, RNA polymerase II-specific"/>
    <property type="evidence" value="ECO:0007669"/>
    <property type="project" value="InterPro"/>
</dbReference>
<dbReference type="OrthoDB" id="309640at2759"/>
<sequence length="509" mass="55581">MQSTRDKEGDRPVRFSAAERANDSGRGSSSVTADTPFVAGVVASVPRVPIQHRRTVVARAASASRGRCEQEARASAMVPVLMLARGQPLAYRACQVLGYNQRLSQENEGSSELIEVEFGRRCFWACWLSTCIVMEPQAYIDSAWKEAAMLPLPGTIASSSRGWRVNHNQVMDKNWHTISVQPKSATTDSRPATAAGSFIKMVGVWAKVQLLCKDRPSAITTGEVKSVHHFSQLATILFHDATSARRSTSQEEHTIEVQNLHIFHDAVYHQCQIVLHSLLVPLFSGIPADRYIDNHRQAQVRAAETVLKHADQFAQLLAPYLSGDEDVSRLPPLVGYGAFVVGMVFLSTDAARRNQVVTETPTNTDQRTDRLLAAKQIVQVLDILRPSWRPVQQPASQPLLRSRDEALSRTRDAPGQTESVGGAHPFTPEAGSNLGEYAMGAGNPAAGSVSDASALNVGLSEVAAVPYTRETDLFTDSEWYGMSLAEVGVEQLVGYEPSSLFLQGWNAFS</sequence>
<dbReference type="Proteomes" id="UP000076744">
    <property type="component" value="Unassembled WGS sequence"/>
</dbReference>
<comment type="caution">
    <text evidence="7">The sequence shown here is derived from an EMBL/GenBank/DDBJ whole genome shotgun (WGS) entry which is preliminary data.</text>
</comment>
<dbReference type="AlphaFoldDB" id="A0A162JLA6"/>
<evidence type="ECO:0000256" key="1">
    <source>
        <dbReference type="ARBA" id="ARBA00004123"/>
    </source>
</evidence>
<feature type="compositionally biased region" description="Basic and acidic residues" evidence="6">
    <location>
        <begin position="1"/>
        <end position="13"/>
    </location>
</feature>
<feature type="region of interest" description="Disordered" evidence="6">
    <location>
        <begin position="392"/>
        <end position="437"/>
    </location>
</feature>
<evidence type="ECO:0000256" key="6">
    <source>
        <dbReference type="SAM" id="MobiDB-lite"/>
    </source>
</evidence>
<keyword evidence="2" id="KW-0479">Metal-binding</keyword>
<dbReference type="RefSeq" id="XP_018706919.1">
    <property type="nucleotide sequence ID" value="XM_018846212.1"/>
</dbReference>
<keyword evidence="3" id="KW-0805">Transcription regulation</keyword>
<protein>
    <submittedName>
        <fullName evidence="7">Fungal transcriptional regulatory protein</fullName>
    </submittedName>
</protein>
<feature type="compositionally biased region" description="Basic and acidic residues" evidence="6">
    <location>
        <begin position="401"/>
        <end position="412"/>
    </location>
</feature>
<keyword evidence="4" id="KW-0804">Transcription</keyword>
<dbReference type="PANTHER" id="PTHR47338:SF5">
    <property type="entry name" value="ZN(II)2CYS6 TRANSCRIPTION FACTOR (EUROFUNG)"/>
    <property type="match status" value="1"/>
</dbReference>
<dbReference type="GeneID" id="30018898"/>
<evidence type="ECO:0000313" key="7">
    <source>
        <dbReference type="EMBL" id="OAA70632.1"/>
    </source>
</evidence>
<accession>A0A162JLA6</accession>
<dbReference type="EMBL" id="AZHB01000004">
    <property type="protein sequence ID" value="OAA70632.1"/>
    <property type="molecule type" value="Genomic_DNA"/>
</dbReference>
<evidence type="ECO:0000256" key="2">
    <source>
        <dbReference type="ARBA" id="ARBA00022723"/>
    </source>
</evidence>
<evidence type="ECO:0000256" key="4">
    <source>
        <dbReference type="ARBA" id="ARBA00023163"/>
    </source>
</evidence>
<dbReference type="PANTHER" id="PTHR47338">
    <property type="entry name" value="ZN(II)2CYS6 TRANSCRIPTION FACTOR (EUROFUNG)-RELATED"/>
    <property type="match status" value="1"/>
</dbReference>
<name>A0A162JLA6_CORFA</name>
<comment type="subcellular location">
    <subcellularLocation>
        <location evidence="1">Nucleus</location>
    </subcellularLocation>
</comment>
<feature type="region of interest" description="Disordered" evidence="6">
    <location>
        <begin position="1"/>
        <end position="31"/>
    </location>
</feature>
<keyword evidence="5" id="KW-0539">Nucleus</keyword>
<evidence type="ECO:0000256" key="5">
    <source>
        <dbReference type="ARBA" id="ARBA00023242"/>
    </source>
</evidence>
<gene>
    <name evidence="7" type="ORF">ISF_02606</name>
</gene>
<evidence type="ECO:0000313" key="8">
    <source>
        <dbReference type="Proteomes" id="UP000076744"/>
    </source>
</evidence>
<dbReference type="CDD" id="cd12148">
    <property type="entry name" value="fungal_TF_MHR"/>
    <property type="match status" value="1"/>
</dbReference>
<evidence type="ECO:0000256" key="3">
    <source>
        <dbReference type="ARBA" id="ARBA00023015"/>
    </source>
</evidence>